<evidence type="ECO:0000313" key="1">
    <source>
        <dbReference type="EMBL" id="TFF20518.1"/>
    </source>
</evidence>
<gene>
    <name evidence="1" type="ORF">E3C22_16545</name>
</gene>
<dbReference type="EMBL" id="SOZD01000005">
    <property type="protein sequence ID" value="TFF20518.1"/>
    <property type="molecule type" value="Genomic_DNA"/>
</dbReference>
<evidence type="ECO:0000313" key="2">
    <source>
        <dbReference type="Proteomes" id="UP000298179"/>
    </source>
</evidence>
<keyword evidence="2" id="KW-1185">Reference proteome</keyword>
<dbReference type="OrthoDB" id="9854711at2"/>
<dbReference type="Proteomes" id="UP000298179">
    <property type="component" value="Unassembled WGS sequence"/>
</dbReference>
<dbReference type="RefSeq" id="WP_134763167.1">
    <property type="nucleotide sequence ID" value="NZ_SOZD01000005.1"/>
</dbReference>
<accession>A0A4Y8RFA6</accession>
<organism evidence="1 2">
    <name type="scientific">Jiella endophytica</name>
    <dbReference type="NCBI Taxonomy" id="2558362"/>
    <lineage>
        <taxon>Bacteria</taxon>
        <taxon>Pseudomonadati</taxon>
        <taxon>Pseudomonadota</taxon>
        <taxon>Alphaproteobacteria</taxon>
        <taxon>Hyphomicrobiales</taxon>
        <taxon>Aurantimonadaceae</taxon>
        <taxon>Jiella</taxon>
    </lineage>
</organism>
<name>A0A4Y8RFA6_9HYPH</name>
<sequence length="90" mass="9484">MTALLEARIIAEVPLAKGGGTRAIAVDNNCVCHVFTVSGGMERLAPQQSFTPETAREIARRVLAGDERIQTAHNTLRILAAAVLTDGVTG</sequence>
<comment type="caution">
    <text evidence="1">The sequence shown here is derived from an EMBL/GenBank/DDBJ whole genome shotgun (WGS) entry which is preliminary data.</text>
</comment>
<protein>
    <submittedName>
        <fullName evidence="1">Uncharacterized protein</fullName>
    </submittedName>
</protein>
<dbReference type="AlphaFoldDB" id="A0A4Y8RFA6"/>
<reference evidence="1 2" key="1">
    <citation type="submission" date="2019-03" db="EMBL/GenBank/DDBJ databases">
        <title>Jiella endophytica sp. nov., a novel endophytic bacterium isolated from root of Ficus microcarpa Linn. f.</title>
        <authorList>
            <person name="Tuo L."/>
        </authorList>
    </citation>
    <scope>NUCLEOTIDE SEQUENCE [LARGE SCALE GENOMIC DNA]</scope>
    <source>
        <strain evidence="1 2">CBS5Q-3</strain>
    </source>
</reference>
<proteinExistence type="predicted"/>